<dbReference type="InterPro" id="IPR000195">
    <property type="entry name" value="Rab-GAP-TBC_dom"/>
</dbReference>
<dbReference type="SMART" id="SM00164">
    <property type="entry name" value="TBC"/>
    <property type="match status" value="1"/>
</dbReference>
<name>A0A2V3INJ7_9FLOR</name>
<dbReference type="OrthoDB" id="295078at2759"/>
<dbReference type="InterPro" id="IPR016024">
    <property type="entry name" value="ARM-type_fold"/>
</dbReference>
<dbReference type="PANTHER" id="PTHR47219">
    <property type="entry name" value="RAB GTPASE-ACTIVATING PROTEIN 1-LIKE"/>
    <property type="match status" value="1"/>
</dbReference>
<gene>
    <name evidence="3" type="ORF">BWQ96_06563</name>
</gene>
<dbReference type="SUPFAM" id="SSF48371">
    <property type="entry name" value="ARM repeat"/>
    <property type="match status" value="1"/>
</dbReference>
<dbReference type="Gene3D" id="1.10.8.270">
    <property type="entry name" value="putative rabgap domain of human tbc1 domain family member 14 like domains"/>
    <property type="match status" value="1"/>
</dbReference>
<dbReference type="SUPFAM" id="SSF47923">
    <property type="entry name" value="Ypt/Rab-GAP domain of gyp1p"/>
    <property type="match status" value="2"/>
</dbReference>
<dbReference type="PANTHER" id="PTHR47219:SF9">
    <property type="entry name" value="GTPASE ACTIVATING PROTEIN AND CENTROSOME-ASSOCIATED, ISOFORM B"/>
    <property type="match status" value="1"/>
</dbReference>
<dbReference type="EMBL" id="NBIV01000115">
    <property type="protein sequence ID" value="PXF43658.1"/>
    <property type="molecule type" value="Genomic_DNA"/>
</dbReference>
<feature type="region of interest" description="Disordered" evidence="1">
    <location>
        <begin position="496"/>
        <end position="602"/>
    </location>
</feature>
<feature type="region of interest" description="Disordered" evidence="1">
    <location>
        <begin position="921"/>
        <end position="948"/>
    </location>
</feature>
<protein>
    <submittedName>
        <fullName evidence="3">GTPase-activating protein GYP5</fullName>
    </submittedName>
</protein>
<dbReference type="InterPro" id="IPR035969">
    <property type="entry name" value="Rab-GAP_TBC_sf"/>
</dbReference>
<dbReference type="Pfam" id="PF00566">
    <property type="entry name" value="RabGAP-TBC"/>
    <property type="match status" value="1"/>
</dbReference>
<dbReference type="STRING" id="448386.A0A2V3INJ7"/>
<feature type="domain" description="Rab-GAP TBC" evidence="2">
    <location>
        <begin position="637"/>
        <end position="832"/>
    </location>
</feature>
<organism evidence="3 4">
    <name type="scientific">Gracilariopsis chorda</name>
    <dbReference type="NCBI Taxonomy" id="448386"/>
    <lineage>
        <taxon>Eukaryota</taxon>
        <taxon>Rhodophyta</taxon>
        <taxon>Florideophyceae</taxon>
        <taxon>Rhodymeniophycidae</taxon>
        <taxon>Gracilariales</taxon>
        <taxon>Gracilariaceae</taxon>
        <taxon>Gracilariopsis</taxon>
    </lineage>
</organism>
<sequence length="964" mass="103244">MATAAALAPSAPLRTSTALAEPPSSTVAAEWPAAVSAALRDVRVSSSNPPLAALQRIRRAAPQRLAPLLPLQLHRPLLRQLAKDRSPPPRDRSAAVLLALHALCSLPDFRSQLVDNAALPLLLSFLAAPPGPDRPTSDPASAKPPALVADSAANAALRVVAKLLVCHPPACANAIPAGALPLLAASGAPSQPLDLRLRACAALAAIAAWSGPRNAVQIVETPGVVAAMCAVLEDTHPSIPPDLRLATIDALVAMSHRGHARRVLQRFGCDEKITIAARHATLSGDYTAAARSTVAAGHLTGRSIDEYGFFVQDAAQRLSSATTDDLPTNGTQQHPPTASGLSNIAHKMMHEPYTSVDDLTGLEHIVDHHYSLHQSAPVSKSSPHKATAMSSRRSSAMSTEHLSTASPSVAVAAATAVATASPPKSSPELRVLSVASSPQSVAANGNEFEQASATADHANIATATTCALSESAVSVPTGAIPNEIFSPTLALEMHHDSATTSHSSDEVSSAALAEHNSSSSPRRSANFADPDFDKLRLSTQQNASASQQYPADPQQTDQSSGSSDAISPLLMFSSATKEAAERDGANGRLQKTNSQITRESKQERVWRQVMDENPHMLKRERGRSSRVVAYRELALVPVPPAMRRRLWPILLDTKSLRDARPGLYVKLCKAGEHDLLPDDIEHTIQADVTRTMPSHALFWSGGAQVGVQSLRSILRAYARYVPSVGYCQGMSSIAAVFLMNAVDEEEAFLMFAQFMSRFQYKKVFAPGFPLMLQWISELRPLVAHYMPQLHARLERENVSLELYADKWLITALSHNFPHRHLLRIWDLMFLGGSPKIILKACLAVLKECESRLMEMDFETMMPFLQRGFAEADAGVLDAKDPEPFVAMMREFRFMPDIPKSELEASQAAVAAATAQAVAARPATTNTPVATGSTQSSPQKSKQAPQQRKSALCCLPCFSGSATID</sequence>
<feature type="compositionally biased region" description="Low complexity" evidence="1">
    <location>
        <begin position="932"/>
        <end position="948"/>
    </location>
</feature>
<dbReference type="InterPro" id="IPR011989">
    <property type="entry name" value="ARM-like"/>
</dbReference>
<dbReference type="GO" id="GO:0005096">
    <property type="term" value="F:GTPase activator activity"/>
    <property type="evidence" value="ECO:0007669"/>
    <property type="project" value="TreeGrafter"/>
</dbReference>
<dbReference type="AlphaFoldDB" id="A0A2V3INJ7"/>
<evidence type="ECO:0000313" key="3">
    <source>
        <dbReference type="EMBL" id="PXF43658.1"/>
    </source>
</evidence>
<dbReference type="PROSITE" id="PS50086">
    <property type="entry name" value="TBC_RABGAP"/>
    <property type="match status" value="1"/>
</dbReference>
<dbReference type="Gene3D" id="1.10.472.80">
    <property type="entry name" value="Ypt/Rab-GAP domain of gyp1p, domain 3"/>
    <property type="match status" value="1"/>
</dbReference>
<keyword evidence="4" id="KW-1185">Reference proteome</keyword>
<feature type="region of interest" description="Disordered" evidence="1">
    <location>
        <begin position="373"/>
        <end position="394"/>
    </location>
</feature>
<dbReference type="InterPro" id="IPR050302">
    <property type="entry name" value="Rab_GAP_TBC_domain"/>
</dbReference>
<dbReference type="Proteomes" id="UP000247409">
    <property type="component" value="Unassembled WGS sequence"/>
</dbReference>
<feature type="compositionally biased region" description="Polar residues" evidence="1">
    <location>
        <begin position="537"/>
        <end position="565"/>
    </location>
</feature>
<dbReference type="Gene3D" id="1.25.10.10">
    <property type="entry name" value="Leucine-rich Repeat Variant"/>
    <property type="match status" value="1"/>
</dbReference>
<accession>A0A2V3INJ7</accession>
<evidence type="ECO:0000313" key="4">
    <source>
        <dbReference type="Proteomes" id="UP000247409"/>
    </source>
</evidence>
<evidence type="ECO:0000256" key="1">
    <source>
        <dbReference type="SAM" id="MobiDB-lite"/>
    </source>
</evidence>
<dbReference type="GO" id="GO:0031267">
    <property type="term" value="F:small GTPase binding"/>
    <property type="evidence" value="ECO:0007669"/>
    <property type="project" value="TreeGrafter"/>
</dbReference>
<comment type="caution">
    <text evidence="3">The sequence shown here is derived from an EMBL/GenBank/DDBJ whole genome shotgun (WGS) entry which is preliminary data.</text>
</comment>
<reference evidence="3 4" key="1">
    <citation type="journal article" date="2018" name="Mol. Biol. Evol.">
        <title>Analysis of the draft genome of the red seaweed Gracilariopsis chorda provides insights into genome size evolution in Rhodophyta.</title>
        <authorList>
            <person name="Lee J."/>
            <person name="Yang E.C."/>
            <person name="Graf L."/>
            <person name="Yang J.H."/>
            <person name="Qiu H."/>
            <person name="Zel Zion U."/>
            <person name="Chan C.X."/>
            <person name="Stephens T.G."/>
            <person name="Weber A.P.M."/>
            <person name="Boo G.H."/>
            <person name="Boo S.M."/>
            <person name="Kim K.M."/>
            <person name="Shin Y."/>
            <person name="Jung M."/>
            <person name="Lee S.J."/>
            <person name="Yim H.S."/>
            <person name="Lee J.H."/>
            <person name="Bhattacharya D."/>
            <person name="Yoon H.S."/>
        </authorList>
    </citation>
    <scope>NUCLEOTIDE SEQUENCE [LARGE SCALE GENOMIC DNA]</scope>
    <source>
        <strain evidence="3 4">SKKU-2015</strain>
        <tissue evidence="3">Whole body</tissue>
    </source>
</reference>
<proteinExistence type="predicted"/>
<evidence type="ECO:0000259" key="2">
    <source>
        <dbReference type="PROSITE" id="PS50086"/>
    </source>
</evidence>